<evidence type="ECO:0000259" key="3">
    <source>
        <dbReference type="PROSITE" id="PS51034"/>
    </source>
</evidence>
<keyword evidence="5" id="KW-1185">Reference proteome</keyword>
<dbReference type="Proteomes" id="UP000295070">
    <property type="component" value="Chromosome 18"/>
</dbReference>
<sequence length="956" mass="107942">IGFTCVWLYLLSRNLPHPVHRWRPVEFIPVTNSLKKRQKQGLYGHQFPTSWAMGCLVGLWWFTLLLAVVNIRAQKKPSININSKCLGNVMRVDVGPLGGNLLEVSGVTNNSAILLTSRLASMCGFSMNIDSLGNAMIYASVQNCFAQNVDDKVFTTKLNLRLHGNQMVEEEFYQVAETCHYTAWASREIVCVHNYIEVSVKRAAPDDYVLPQHPVSGANSMFRDVRHAAKKQPIDSEFRITTLVFFTPEERIMKVTEAQRRGYGITNTPTRLVLRIPKTSPEIYTQNVAGVPMMVLKTSMKFEKKWLVTQISAEAACPILEGSVSFTPNKISWILPRHIDTLISSGQFKLLEVHMGVDGQRLDTAEMAARQYVLSVNEQHIIIEIPVGAVGGHFKSHVQDGQYLTTYTIEPMLELLWTDYNAHEDTRYKVLLPITTPFLSRPLQVIDNTVPNEQIFKVLFGPFTSDVALMNITFPYEVLSVADSNVRGFNILQHKSQNSSSKVFTLEVPFTDPSVLQMTEKGITVYSLHLTFGLLVLPEFAPFSLSAYLEAKIVDIVPPSVSGGCDDQNFYVLVKHGIHDFNVQTIVGRQVLTPDLAQQYGFMDNGTHFSFTVPSYSPIVAKEAVEGSSIRSRLNVALKNPEANKNIKEFSLACNFFSTLTECFPNGTMTALAMKLESVPSLNPRQLTLRDPRCGPSYSNDHYAYFVFTGNSCGTTRKFLPNMMTYENEISVPDELQMKRESNKDEPEYHLKVSCHYDINTNHAVAFLTSHRTSEPYAENARGELQVEMRLASDDSYREFHIVDGPITKYLQQPLYFEVELMRSTNPEISLELVSCWATLENDKKSLPRWDIIIDGCPSPRDPYQVKFHPVFPDGRVQFPSNVKRFEVPMFAFAEDKDNLRSKLFFHCDVVLCDARNPVGRACTGQCSNPDYTITGQKRAVSEGQNSKHVIRTPIY</sequence>
<evidence type="ECO:0000313" key="5">
    <source>
        <dbReference type="Proteomes" id="UP000295070"/>
    </source>
</evidence>
<accession>A0A484CHI4</accession>
<dbReference type="Pfam" id="PF00100">
    <property type="entry name" value="Zona_pellucida"/>
    <property type="match status" value="1"/>
</dbReference>
<dbReference type="SMART" id="SM00241">
    <property type="entry name" value="ZP"/>
    <property type="match status" value="1"/>
</dbReference>
<reference evidence="4 5" key="1">
    <citation type="submission" date="2019-01" db="EMBL/GenBank/DDBJ databases">
        <title>A chromosome-scale genome assembly of the yellow perch, Perca flavescens.</title>
        <authorList>
            <person name="Feron R."/>
            <person name="Morvezen R."/>
            <person name="Bestin A."/>
            <person name="Haffray P."/>
            <person name="Klopp C."/>
            <person name="Zahm M."/>
            <person name="Cabau C."/>
            <person name="Roques C."/>
            <person name="Donnadieu C."/>
            <person name="Bouchez O."/>
            <person name="Christie M."/>
            <person name="Larson W."/>
            <person name="Guiguen Y."/>
        </authorList>
    </citation>
    <scope>NUCLEOTIDE SEQUENCE [LARGE SCALE GENOMIC DNA]</scope>
    <source>
        <strain evidence="4">YP-PL-M2</strain>
        <tissue evidence="4">Blood</tissue>
    </source>
</reference>
<name>A0A484CHI4_PERFV</name>
<feature type="non-terminal residue" evidence="4">
    <location>
        <position position="1"/>
    </location>
</feature>
<dbReference type="InterPro" id="IPR055356">
    <property type="entry name" value="ZP-N"/>
</dbReference>
<keyword evidence="2" id="KW-0472">Membrane</keyword>
<dbReference type="Pfam" id="PF23344">
    <property type="entry name" value="ZP-N"/>
    <property type="match status" value="1"/>
</dbReference>
<evidence type="ECO:0000256" key="1">
    <source>
        <dbReference type="ARBA" id="ARBA00023157"/>
    </source>
</evidence>
<feature type="transmembrane region" description="Helical" evidence="2">
    <location>
        <begin position="51"/>
        <end position="71"/>
    </location>
</feature>
<dbReference type="Pfam" id="PF26562">
    <property type="entry name" value="Ig-like"/>
    <property type="match status" value="1"/>
</dbReference>
<comment type="caution">
    <text evidence="4">The sequence shown here is derived from an EMBL/GenBank/DDBJ whole genome shotgun (WGS) entry which is preliminary data.</text>
</comment>
<dbReference type="PANTHER" id="PTHR47130">
    <property type="entry name" value="SI:DKEY-19B23.11-RELATED"/>
    <property type="match status" value="1"/>
</dbReference>
<evidence type="ECO:0000256" key="2">
    <source>
        <dbReference type="SAM" id="Phobius"/>
    </source>
</evidence>
<proteinExistence type="predicted"/>
<dbReference type="InterPro" id="IPR042235">
    <property type="entry name" value="ZP-C_dom"/>
</dbReference>
<dbReference type="EMBL" id="SCKG01000018">
    <property type="protein sequence ID" value="TDH00544.1"/>
    <property type="molecule type" value="Genomic_DNA"/>
</dbReference>
<dbReference type="PANTHER" id="PTHR47130:SF3">
    <property type="entry name" value="ZONA PELLUCIDA PROTEIN"/>
    <property type="match status" value="1"/>
</dbReference>
<keyword evidence="2" id="KW-1133">Transmembrane helix</keyword>
<dbReference type="PROSITE" id="PS51034">
    <property type="entry name" value="ZP_2"/>
    <property type="match status" value="1"/>
</dbReference>
<feature type="domain" description="ZP" evidence="3">
    <location>
        <begin position="662"/>
        <end position="930"/>
    </location>
</feature>
<keyword evidence="2" id="KW-0812">Transmembrane</keyword>
<dbReference type="Gene3D" id="2.60.40.3210">
    <property type="entry name" value="Zona pellucida, ZP-N domain"/>
    <property type="match status" value="1"/>
</dbReference>
<dbReference type="InterPro" id="IPR058876">
    <property type="entry name" value="Ig-like_ZP"/>
</dbReference>
<organism evidence="4 5">
    <name type="scientific">Perca flavescens</name>
    <name type="common">American yellow perch</name>
    <name type="synonym">Morone flavescens</name>
    <dbReference type="NCBI Taxonomy" id="8167"/>
    <lineage>
        <taxon>Eukaryota</taxon>
        <taxon>Metazoa</taxon>
        <taxon>Chordata</taxon>
        <taxon>Craniata</taxon>
        <taxon>Vertebrata</taxon>
        <taxon>Euteleostomi</taxon>
        <taxon>Actinopterygii</taxon>
        <taxon>Neopterygii</taxon>
        <taxon>Teleostei</taxon>
        <taxon>Neoteleostei</taxon>
        <taxon>Acanthomorphata</taxon>
        <taxon>Eupercaria</taxon>
        <taxon>Perciformes</taxon>
        <taxon>Percoidei</taxon>
        <taxon>Percidae</taxon>
        <taxon>Percinae</taxon>
        <taxon>Perca</taxon>
    </lineage>
</organism>
<gene>
    <name evidence="4" type="ORF">EPR50_G00189350</name>
</gene>
<protein>
    <recommendedName>
        <fullName evidence="3">ZP domain-containing protein</fullName>
    </recommendedName>
</protein>
<dbReference type="InterPro" id="IPR055355">
    <property type="entry name" value="ZP-C"/>
</dbReference>
<dbReference type="STRING" id="8167.A0A484CHI4"/>
<keyword evidence="1" id="KW-1015">Disulfide bond</keyword>
<evidence type="ECO:0000313" key="4">
    <source>
        <dbReference type="EMBL" id="TDH00544.1"/>
    </source>
</evidence>
<dbReference type="AlphaFoldDB" id="A0A484CHI4"/>
<dbReference type="InterPro" id="IPR001507">
    <property type="entry name" value="ZP_dom"/>
</dbReference>
<dbReference type="Gene3D" id="2.60.40.4100">
    <property type="entry name" value="Zona pellucida, ZP-C domain"/>
    <property type="match status" value="1"/>
</dbReference>